<feature type="compositionally biased region" description="Acidic residues" evidence="1">
    <location>
        <begin position="332"/>
        <end position="353"/>
    </location>
</feature>
<organism evidence="4 5">
    <name type="scientific">Caenorhabditis tropicalis</name>
    <dbReference type="NCBI Taxonomy" id="1561998"/>
    <lineage>
        <taxon>Eukaryota</taxon>
        <taxon>Metazoa</taxon>
        <taxon>Ecdysozoa</taxon>
        <taxon>Nematoda</taxon>
        <taxon>Chromadorea</taxon>
        <taxon>Rhabditida</taxon>
        <taxon>Rhabditina</taxon>
        <taxon>Rhabditomorpha</taxon>
        <taxon>Rhabditoidea</taxon>
        <taxon>Rhabditidae</taxon>
        <taxon>Peloderinae</taxon>
        <taxon>Caenorhabditis</taxon>
    </lineage>
</organism>
<feature type="compositionally biased region" description="Basic and acidic residues" evidence="1">
    <location>
        <begin position="290"/>
        <end position="308"/>
    </location>
</feature>
<feature type="domain" description="Ground-like" evidence="3">
    <location>
        <begin position="458"/>
        <end position="540"/>
    </location>
</feature>
<dbReference type="InterPro" id="IPR007284">
    <property type="entry name" value="Ground-like_dom"/>
</dbReference>
<dbReference type="Pfam" id="PF04155">
    <property type="entry name" value="Ground-like"/>
    <property type="match status" value="1"/>
</dbReference>
<feature type="compositionally biased region" description="Basic and acidic residues" evidence="1">
    <location>
        <begin position="423"/>
        <end position="436"/>
    </location>
</feature>
<feature type="region of interest" description="Disordered" evidence="1">
    <location>
        <begin position="235"/>
        <end position="437"/>
    </location>
</feature>
<accession>A0A1I7TFA2</accession>
<name>A0A1I7TFA2_9PELO</name>
<dbReference type="STRING" id="1561998.A0A1I7TFA2"/>
<feature type="region of interest" description="Disordered" evidence="1">
    <location>
        <begin position="548"/>
        <end position="567"/>
    </location>
</feature>
<keyword evidence="2" id="KW-0732">Signal</keyword>
<feature type="chain" id="PRO_5009307444" evidence="2">
    <location>
        <begin position="20"/>
        <end position="567"/>
    </location>
</feature>
<feature type="region of interest" description="Disordered" evidence="1">
    <location>
        <begin position="161"/>
        <end position="215"/>
    </location>
</feature>
<feature type="compositionally biased region" description="Polar residues" evidence="1">
    <location>
        <begin position="202"/>
        <end position="215"/>
    </location>
</feature>
<dbReference type="WBParaSite" id="Csp11.Scaffold599.g5381.t1">
    <property type="protein sequence ID" value="Csp11.Scaffold599.g5381.t1"/>
    <property type="gene ID" value="Csp11.Scaffold599.g5381"/>
</dbReference>
<feature type="signal peptide" evidence="2">
    <location>
        <begin position="1"/>
        <end position="19"/>
    </location>
</feature>
<evidence type="ECO:0000256" key="1">
    <source>
        <dbReference type="SAM" id="MobiDB-lite"/>
    </source>
</evidence>
<evidence type="ECO:0000256" key="2">
    <source>
        <dbReference type="SAM" id="SignalP"/>
    </source>
</evidence>
<dbReference type="Proteomes" id="UP000095282">
    <property type="component" value="Unplaced"/>
</dbReference>
<evidence type="ECO:0000313" key="5">
    <source>
        <dbReference type="WBParaSite" id="Csp11.Scaffold599.g5381.t1"/>
    </source>
</evidence>
<dbReference type="PANTHER" id="PTHR31967:SF21">
    <property type="entry name" value="GROUND-LIKE DOMAIN-CONTAINING PROTEIN"/>
    <property type="match status" value="1"/>
</dbReference>
<feature type="compositionally biased region" description="Polar residues" evidence="1">
    <location>
        <begin position="173"/>
        <end position="183"/>
    </location>
</feature>
<protein>
    <submittedName>
        <fullName evidence="5">Ground-like domain-containing protein</fullName>
    </submittedName>
</protein>
<reference evidence="5" key="1">
    <citation type="submission" date="2016-11" db="UniProtKB">
        <authorList>
            <consortium name="WormBaseParasite"/>
        </authorList>
    </citation>
    <scope>IDENTIFICATION</scope>
</reference>
<dbReference type="PANTHER" id="PTHR31967">
    <property type="entry name" value="GROUNDHOG (HEDGEHOG-LIKE FAMILY)-RELATED"/>
    <property type="match status" value="1"/>
</dbReference>
<proteinExistence type="predicted"/>
<feature type="compositionally biased region" description="Basic residues" evidence="1">
    <location>
        <begin position="265"/>
        <end position="274"/>
    </location>
</feature>
<evidence type="ECO:0000259" key="3">
    <source>
        <dbReference type="Pfam" id="PF04155"/>
    </source>
</evidence>
<sequence length="567" mass="64605">MLLSLLLSLFIFLPNLIETKCHDHRYGVPSNSCKRIKDPKFQIRGDIRIVPMWEFILLNEGTGKRFKRDVSTHQNGTLHATHSGGRTLFQPLPISPQKWNPNYVPTQPSRSFVPPVDSSAPLPVTQRHIVERQVLPVLHQAPVYNLNPYNAHSNTAQNYKRPEAYHPVPPQSPYKNNIPNLNHFQGYPPQNPPRQPIAIPSPHSSSQTVSNYNHPPQQRFLHSQLQTPQVIPQKKVIENSNWSSNERNKSSNEGGRISHRTEKNQKKKKGKSSKMCKLCRELSEEEEESEEKKVACEFCEKSKQENGKPRNTLKTGRVQGKNKGRNNKKPDGEEDEIENITDEDEKQNEDEYDQAVGKSDSPKTIIDFAERAEQNKQMRIPVYRGKKIENKDSYSNGSDENGDEYKNKEDDEDEKSEFSTNIREGEQSTKYSDKPNVKYSYPPKDTLPLQTCFHNPSGYVCCNLELNNVVESTYKEIKESPNFNACNLQVIANKLQRASEKMFEHPFESVVSHADFAQNINFAGDLVCKLEIDGKYMIAYGTPYHADDAVGPQGPDGNPLPVRSLKL</sequence>
<dbReference type="eggNOG" id="ENOG502SR9H">
    <property type="taxonomic scope" value="Eukaryota"/>
</dbReference>
<keyword evidence="4" id="KW-1185">Reference proteome</keyword>
<evidence type="ECO:0000313" key="4">
    <source>
        <dbReference type="Proteomes" id="UP000095282"/>
    </source>
</evidence>
<dbReference type="AlphaFoldDB" id="A0A1I7TFA2"/>